<keyword evidence="3" id="KW-1185">Reference proteome</keyword>
<proteinExistence type="predicted"/>
<dbReference type="AlphaFoldDB" id="A0A1H7N552"/>
<feature type="compositionally biased region" description="Gly residues" evidence="1">
    <location>
        <begin position="44"/>
        <end position="53"/>
    </location>
</feature>
<evidence type="ECO:0000313" key="3">
    <source>
        <dbReference type="Proteomes" id="UP000183015"/>
    </source>
</evidence>
<dbReference type="OrthoDB" id="3854728at2"/>
<evidence type="ECO:0000256" key="1">
    <source>
        <dbReference type="SAM" id="MobiDB-lite"/>
    </source>
</evidence>
<dbReference type="Proteomes" id="UP000183015">
    <property type="component" value="Unassembled WGS sequence"/>
</dbReference>
<evidence type="ECO:0000313" key="2">
    <source>
        <dbReference type="EMBL" id="SEL17997.1"/>
    </source>
</evidence>
<evidence type="ECO:0008006" key="4">
    <source>
        <dbReference type="Google" id="ProtNLM"/>
    </source>
</evidence>
<dbReference type="RefSeq" id="WP_042447154.1">
    <property type="nucleotide sequence ID" value="NZ_BBPN01000012.1"/>
</dbReference>
<sequence length="111" mass="11810">MESGTAALRQHTVYEPAMDLAGFVVQASDGRLGQIEGESRIEGEGGAEGGPSGGCARRDGPARSARRLLLPVGTIVSIDLTDRVVHLDRTREQIRRAPTPADAPCYLLREG</sequence>
<feature type="region of interest" description="Disordered" evidence="1">
    <location>
        <begin position="38"/>
        <end position="60"/>
    </location>
</feature>
<gene>
    <name evidence="2" type="ORF">SAMN05414137_106192</name>
</gene>
<protein>
    <recommendedName>
        <fullName evidence="4">PRC-barrel domain-containing protein</fullName>
    </recommendedName>
</protein>
<organism evidence="2 3">
    <name type="scientific">Streptacidiphilus jiangxiensis</name>
    <dbReference type="NCBI Taxonomy" id="235985"/>
    <lineage>
        <taxon>Bacteria</taxon>
        <taxon>Bacillati</taxon>
        <taxon>Actinomycetota</taxon>
        <taxon>Actinomycetes</taxon>
        <taxon>Kitasatosporales</taxon>
        <taxon>Streptomycetaceae</taxon>
        <taxon>Streptacidiphilus</taxon>
    </lineage>
</organism>
<name>A0A1H7N552_STRJI</name>
<dbReference type="STRING" id="235985.SAMN05414137_106192"/>
<dbReference type="EMBL" id="FOAZ01000006">
    <property type="protein sequence ID" value="SEL17997.1"/>
    <property type="molecule type" value="Genomic_DNA"/>
</dbReference>
<dbReference type="eggNOG" id="COG3861">
    <property type="taxonomic scope" value="Bacteria"/>
</dbReference>
<reference evidence="3" key="1">
    <citation type="submission" date="2016-10" db="EMBL/GenBank/DDBJ databases">
        <authorList>
            <person name="Varghese N."/>
        </authorList>
    </citation>
    <scope>NUCLEOTIDE SEQUENCE [LARGE SCALE GENOMIC DNA]</scope>
    <source>
        <strain evidence="3">DSM 45096 / BCRC 16803 / CGMCC 4.1857 / CIP 109030 / JCM 12277 / KCTC 19219 / NBRC 100920 / 33214</strain>
    </source>
</reference>
<accession>A0A1H7N552</accession>